<dbReference type="Pfam" id="PF01966">
    <property type="entry name" value="HD"/>
    <property type="match status" value="1"/>
</dbReference>
<name>A0A9D1E9A7_9FIRM</name>
<proteinExistence type="predicted"/>
<protein>
    <submittedName>
        <fullName evidence="2">HD domain-containing protein</fullName>
    </submittedName>
</protein>
<evidence type="ECO:0000259" key="1">
    <source>
        <dbReference type="PROSITE" id="PS51831"/>
    </source>
</evidence>
<feature type="domain" description="HD" evidence="1">
    <location>
        <begin position="33"/>
        <end position="158"/>
    </location>
</feature>
<dbReference type="PROSITE" id="PS51831">
    <property type="entry name" value="HD"/>
    <property type="match status" value="1"/>
</dbReference>
<dbReference type="InterPro" id="IPR006674">
    <property type="entry name" value="HD_domain"/>
</dbReference>
<dbReference type="Proteomes" id="UP000823912">
    <property type="component" value="Unassembled WGS sequence"/>
</dbReference>
<evidence type="ECO:0000313" key="3">
    <source>
        <dbReference type="Proteomes" id="UP000823912"/>
    </source>
</evidence>
<comment type="caution">
    <text evidence="2">The sequence shown here is derived from an EMBL/GenBank/DDBJ whole genome shotgun (WGS) entry which is preliminary data.</text>
</comment>
<dbReference type="InterPro" id="IPR003607">
    <property type="entry name" value="HD/PDEase_dom"/>
</dbReference>
<gene>
    <name evidence="2" type="ORF">IAA55_05745</name>
</gene>
<dbReference type="SUPFAM" id="SSF109604">
    <property type="entry name" value="HD-domain/PDEase-like"/>
    <property type="match status" value="1"/>
</dbReference>
<reference evidence="2" key="1">
    <citation type="submission" date="2020-10" db="EMBL/GenBank/DDBJ databases">
        <authorList>
            <person name="Gilroy R."/>
        </authorList>
    </citation>
    <scope>NUCLEOTIDE SEQUENCE</scope>
    <source>
        <strain evidence="2">ChiSjej5B23-6657</strain>
    </source>
</reference>
<dbReference type="Gene3D" id="1.10.3210.10">
    <property type="entry name" value="Hypothetical protein af1432"/>
    <property type="match status" value="1"/>
</dbReference>
<dbReference type="AlphaFoldDB" id="A0A9D1E9A7"/>
<reference evidence="2" key="2">
    <citation type="journal article" date="2021" name="PeerJ">
        <title>Extensive microbial diversity within the chicken gut microbiome revealed by metagenomics and culture.</title>
        <authorList>
            <person name="Gilroy R."/>
            <person name="Ravi A."/>
            <person name="Getino M."/>
            <person name="Pursley I."/>
            <person name="Horton D.L."/>
            <person name="Alikhan N.F."/>
            <person name="Baker D."/>
            <person name="Gharbi K."/>
            <person name="Hall N."/>
            <person name="Watson M."/>
            <person name="Adriaenssens E.M."/>
            <person name="Foster-Nyarko E."/>
            <person name="Jarju S."/>
            <person name="Secka A."/>
            <person name="Antonio M."/>
            <person name="Oren A."/>
            <person name="Chaudhuri R.R."/>
            <person name="La Ragione R."/>
            <person name="Hildebrand F."/>
            <person name="Pallen M.J."/>
        </authorList>
    </citation>
    <scope>NUCLEOTIDE SEQUENCE</scope>
    <source>
        <strain evidence="2">ChiSjej5B23-6657</strain>
    </source>
</reference>
<evidence type="ECO:0000313" key="2">
    <source>
        <dbReference type="EMBL" id="HIR70764.1"/>
    </source>
</evidence>
<dbReference type="SMART" id="SM00471">
    <property type="entry name" value="HDc"/>
    <property type="match status" value="1"/>
</dbReference>
<sequence>MEFVKKLLESVEYKNRLRKLKEMEQDRVYCRHDLDHFLHVARIACLLSVEQGLELDKEQVYLCALLHDLGRVEEYGAGISHAEASGAAAGEILRVLGYDEKKAREICYAISHHSGRVNLREQRGRSGESAKKDSDEMARDRRELLARIIALADQLSRNCFACEARESCKWKDEEKTTGGDLI</sequence>
<dbReference type="EMBL" id="DVHM01000094">
    <property type="protein sequence ID" value="HIR70764.1"/>
    <property type="molecule type" value="Genomic_DNA"/>
</dbReference>
<dbReference type="CDD" id="cd00077">
    <property type="entry name" value="HDc"/>
    <property type="match status" value="1"/>
</dbReference>
<accession>A0A9D1E9A7</accession>
<organism evidence="2 3">
    <name type="scientific">Candidatus Pullilachnospira gallistercoris</name>
    <dbReference type="NCBI Taxonomy" id="2840911"/>
    <lineage>
        <taxon>Bacteria</taxon>
        <taxon>Bacillati</taxon>
        <taxon>Bacillota</taxon>
        <taxon>Clostridia</taxon>
        <taxon>Lachnospirales</taxon>
        <taxon>Lachnospiraceae</taxon>
        <taxon>Lachnospiraceae incertae sedis</taxon>
        <taxon>Candidatus Pullilachnospira</taxon>
    </lineage>
</organism>